<feature type="transmembrane region" description="Helical" evidence="1">
    <location>
        <begin position="74"/>
        <end position="94"/>
    </location>
</feature>
<evidence type="ECO:0000256" key="2">
    <source>
        <dbReference type="SAM" id="SignalP"/>
    </source>
</evidence>
<accession>A0A1I6XZS8</accession>
<feature type="chain" id="PRO_5014848036" evidence="2">
    <location>
        <begin position="25"/>
        <end position="311"/>
    </location>
</feature>
<name>A0A1I6XZS8_9FLAO</name>
<dbReference type="OrthoDB" id="9793746at2"/>
<feature type="transmembrane region" description="Helical" evidence="1">
    <location>
        <begin position="230"/>
        <end position="250"/>
    </location>
</feature>
<evidence type="ECO:0000313" key="3">
    <source>
        <dbReference type="EMBL" id="SFT43820.1"/>
    </source>
</evidence>
<dbReference type="EMBL" id="FPAS01000001">
    <property type="protein sequence ID" value="SFT43820.1"/>
    <property type="molecule type" value="Genomic_DNA"/>
</dbReference>
<dbReference type="PANTHER" id="PTHR37308:SF1">
    <property type="entry name" value="POLYPRENYL-PHOSPHATE TRANSPORTER"/>
    <property type="match status" value="1"/>
</dbReference>
<dbReference type="Proteomes" id="UP000236454">
    <property type="component" value="Unassembled WGS sequence"/>
</dbReference>
<dbReference type="Pfam" id="PF04018">
    <property type="entry name" value="VCA0040-like"/>
    <property type="match status" value="1"/>
</dbReference>
<keyword evidence="1" id="KW-0812">Transmembrane</keyword>
<dbReference type="RefSeq" id="WP_090246093.1">
    <property type="nucleotide sequence ID" value="NZ_FPAS01000001.1"/>
</dbReference>
<dbReference type="AlphaFoldDB" id="A0A1I6XZS8"/>
<organism evidence="3 4">
    <name type="scientific">Lishizhenia tianjinensis</name>
    <dbReference type="NCBI Taxonomy" id="477690"/>
    <lineage>
        <taxon>Bacteria</taxon>
        <taxon>Pseudomonadati</taxon>
        <taxon>Bacteroidota</taxon>
        <taxon>Flavobacteriia</taxon>
        <taxon>Flavobacteriales</taxon>
        <taxon>Crocinitomicaceae</taxon>
        <taxon>Lishizhenia</taxon>
    </lineage>
</organism>
<feature type="transmembrane region" description="Helical" evidence="1">
    <location>
        <begin position="285"/>
        <end position="302"/>
    </location>
</feature>
<evidence type="ECO:0000313" key="4">
    <source>
        <dbReference type="Proteomes" id="UP000236454"/>
    </source>
</evidence>
<dbReference type="PANTHER" id="PTHR37308">
    <property type="entry name" value="INTEGRAL MEMBRANE PROTEIN"/>
    <property type="match status" value="1"/>
</dbReference>
<feature type="transmembrane region" description="Helical" evidence="1">
    <location>
        <begin position="101"/>
        <end position="120"/>
    </location>
</feature>
<feature type="transmembrane region" description="Helical" evidence="1">
    <location>
        <begin position="21"/>
        <end position="40"/>
    </location>
</feature>
<feature type="transmembrane region" description="Helical" evidence="1">
    <location>
        <begin position="200"/>
        <end position="218"/>
    </location>
</feature>
<sequence>MKERNLLQYLMVSLRGLAMGAADAVPGVSGGTIAFITGIYEELISSLSNINLSALKVLKAEGLKAFWKHINGNFFVALFGGIAVSLITLSRIIVGLLEHHPVLLWSFFFGLVIASTLLIVKTIQNWNLANIIGLIIGAVIAGYISLAQNTAGQANEYWYIFLSGAIAICAMILPGISGAFILVLMGSYATAMNGLKSLDFALIAVFASGCLVGLLSFSKLLKYLFAHYKNLTLAILSGFLLGSLLKIWPWKNNISDVPYLVHSDGRAEFMQANVLPQNYNGDSQLTLAILLVLAGLALILLMDRFAPKETS</sequence>
<feature type="transmembrane region" description="Helical" evidence="1">
    <location>
        <begin position="126"/>
        <end position="146"/>
    </location>
</feature>
<feature type="transmembrane region" description="Helical" evidence="1">
    <location>
        <begin position="158"/>
        <end position="188"/>
    </location>
</feature>
<gene>
    <name evidence="3" type="ORF">SAMN05216474_0568</name>
</gene>
<keyword evidence="1" id="KW-1133">Transmembrane helix</keyword>
<dbReference type="STRING" id="477690.SAMN05216474_0568"/>
<feature type="signal peptide" evidence="2">
    <location>
        <begin position="1"/>
        <end position="24"/>
    </location>
</feature>
<reference evidence="3 4" key="1">
    <citation type="submission" date="2016-10" db="EMBL/GenBank/DDBJ databases">
        <authorList>
            <person name="de Groot N.N."/>
        </authorList>
    </citation>
    <scope>NUCLEOTIDE SEQUENCE [LARGE SCALE GENOMIC DNA]</scope>
    <source>
        <strain evidence="3 4">CGMCC 1.7005</strain>
    </source>
</reference>
<dbReference type="InterPro" id="IPR007163">
    <property type="entry name" value="VCA0040-like"/>
</dbReference>
<protein>
    <submittedName>
        <fullName evidence="3">Putative membrane protein</fullName>
    </submittedName>
</protein>
<keyword evidence="4" id="KW-1185">Reference proteome</keyword>
<keyword evidence="1" id="KW-0472">Membrane</keyword>
<proteinExistence type="predicted"/>
<evidence type="ECO:0000256" key="1">
    <source>
        <dbReference type="SAM" id="Phobius"/>
    </source>
</evidence>
<keyword evidence="2" id="KW-0732">Signal</keyword>